<name>A0A3D4SXK7_9CORY</name>
<feature type="transmembrane region" description="Helical" evidence="1">
    <location>
        <begin position="66"/>
        <end position="85"/>
    </location>
</feature>
<dbReference type="AlphaFoldDB" id="A0A3D4SXK7"/>
<feature type="transmembrane region" description="Helical" evidence="1">
    <location>
        <begin position="138"/>
        <end position="158"/>
    </location>
</feature>
<dbReference type="InterPro" id="IPR012867">
    <property type="entry name" value="DUF1648"/>
</dbReference>
<protein>
    <recommendedName>
        <fullName evidence="2">DUF1648 domain-containing protein</fullName>
    </recommendedName>
</protein>
<gene>
    <name evidence="3" type="ORF">DIW82_00105</name>
</gene>
<evidence type="ECO:0000259" key="2">
    <source>
        <dbReference type="Pfam" id="PF07853"/>
    </source>
</evidence>
<keyword evidence="1" id="KW-0472">Membrane</keyword>
<evidence type="ECO:0000313" key="3">
    <source>
        <dbReference type="EMBL" id="HCT13230.1"/>
    </source>
</evidence>
<dbReference type="Pfam" id="PF07853">
    <property type="entry name" value="DUF1648"/>
    <property type="match status" value="1"/>
</dbReference>
<dbReference type="Proteomes" id="UP000261739">
    <property type="component" value="Unassembled WGS sequence"/>
</dbReference>
<evidence type="ECO:0000313" key="4">
    <source>
        <dbReference type="Proteomes" id="UP000261739"/>
    </source>
</evidence>
<feature type="transmembrane region" description="Helical" evidence="1">
    <location>
        <begin position="20"/>
        <end position="38"/>
    </location>
</feature>
<accession>A0A3D4SXK7</accession>
<sequence length="163" mass="17331">MMSGTAAGEKKNDTGPVTLWLRRVTLVAAAAVTVWVLVRYPSAPDTVPVHFAAGGEADEWGSKSTVLWLSLIMLVMIGGIHWLSYRPDAPWVNYPKPLTVVNAPAMYRAGEQMMVWLNAGLVVLYAGLAGAVLSGADILLFLIPGFVLLGGGLVVGIVKMVRA</sequence>
<feature type="domain" description="DUF1648" evidence="2">
    <location>
        <begin position="30"/>
        <end position="74"/>
    </location>
</feature>
<proteinExistence type="predicted"/>
<evidence type="ECO:0000256" key="1">
    <source>
        <dbReference type="SAM" id="Phobius"/>
    </source>
</evidence>
<organism evidence="3 4">
    <name type="scientific">Corynebacterium nuruki</name>
    <dbReference type="NCBI Taxonomy" id="1032851"/>
    <lineage>
        <taxon>Bacteria</taxon>
        <taxon>Bacillati</taxon>
        <taxon>Actinomycetota</taxon>
        <taxon>Actinomycetes</taxon>
        <taxon>Mycobacteriales</taxon>
        <taxon>Corynebacteriaceae</taxon>
        <taxon>Corynebacterium</taxon>
    </lineage>
</organism>
<reference evidence="3 4" key="1">
    <citation type="journal article" date="2018" name="Nat. Biotechnol.">
        <title>A standardized bacterial taxonomy based on genome phylogeny substantially revises the tree of life.</title>
        <authorList>
            <person name="Parks D.H."/>
            <person name="Chuvochina M."/>
            <person name="Waite D.W."/>
            <person name="Rinke C."/>
            <person name="Skarshewski A."/>
            <person name="Chaumeil P.A."/>
            <person name="Hugenholtz P."/>
        </authorList>
    </citation>
    <scope>NUCLEOTIDE SEQUENCE [LARGE SCALE GENOMIC DNA]</scope>
    <source>
        <strain evidence="3">UBA11247</strain>
    </source>
</reference>
<keyword evidence="1" id="KW-0812">Transmembrane</keyword>
<dbReference type="EMBL" id="DQID01000001">
    <property type="protein sequence ID" value="HCT13230.1"/>
    <property type="molecule type" value="Genomic_DNA"/>
</dbReference>
<comment type="caution">
    <text evidence="3">The sequence shown here is derived from an EMBL/GenBank/DDBJ whole genome shotgun (WGS) entry which is preliminary data.</text>
</comment>
<feature type="transmembrane region" description="Helical" evidence="1">
    <location>
        <begin position="115"/>
        <end position="132"/>
    </location>
</feature>
<dbReference type="STRING" id="863239.GCA_000213935_01534"/>
<keyword evidence="1" id="KW-1133">Transmembrane helix</keyword>